<evidence type="ECO:0000256" key="9">
    <source>
        <dbReference type="ARBA" id="ARBA00022840"/>
    </source>
</evidence>
<comment type="subcellular location">
    <subcellularLocation>
        <location evidence="1">Cell membrane</location>
        <topology evidence="1">Multi-pass membrane protein</topology>
    </subcellularLocation>
</comment>
<evidence type="ECO:0000256" key="5">
    <source>
        <dbReference type="ARBA" id="ARBA00022679"/>
    </source>
</evidence>
<evidence type="ECO:0000256" key="16">
    <source>
        <dbReference type="PIRSR" id="PIRSR600829-2"/>
    </source>
</evidence>
<dbReference type="AlphaFoldDB" id="A0A173MJM0"/>
<protein>
    <submittedName>
        <fullName evidence="20">Diacylglycerol kinase (ATP)</fullName>
    </submittedName>
</protein>
<dbReference type="EMBL" id="FTOR01000003">
    <property type="protein sequence ID" value="SIT05371.1"/>
    <property type="molecule type" value="Genomic_DNA"/>
</dbReference>
<evidence type="ECO:0000256" key="12">
    <source>
        <dbReference type="ARBA" id="ARBA00023136"/>
    </source>
</evidence>
<evidence type="ECO:0000256" key="13">
    <source>
        <dbReference type="ARBA" id="ARBA00023209"/>
    </source>
</evidence>
<feature type="binding site" evidence="18">
    <location>
        <position position="28"/>
    </location>
    <ligand>
        <name>a divalent metal cation</name>
        <dbReference type="ChEBI" id="CHEBI:60240"/>
    </ligand>
</feature>
<feature type="binding site" evidence="18">
    <location>
        <position position="76"/>
    </location>
    <ligand>
        <name>a divalent metal cation</name>
        <dbReference type="ChEBI" id="CHEBI:60240"/>
    </ligand>
</feature>
<dbReference type="GO" id="GO:0005886">
    <property type="term" value="C:plasma membrane"/>
    <property type="evidence" value="ECO:0007669"/>
    <property type="project" value="UniProtKB-SubCell"/>
</dbReference>
<keyword evidence="4" id="KW-0444">Lipid biosynthesis</keyword>
<evidence type="ECO:0000256" key="18">
    <source>
        <dbReference type="PIRSR" id="PIRSR600829-4"/>
    </source>
</evidence>
<dbReference type="InterPro" id="IPR036945">
    <property type="entry name" value="DAGK_sf"/>
</dbReference>
<dbReference type="Gene3D" id="1.10.287.3610">
    <property type="match status" value="1"/>
</dbReference>
<dbReference type="Pfam" id="PF01219">
    <property type="entry name" value="DAGK_prokar"/>
    <property type="match status" value="1"/>
</dbReference>
<dbReference type="InterPro" id="IPR000829">
    <property type="entry name" value="DAGK"/>
</dbReference>
<organism evidence="20 21">
    <name type="scientific">Filimonas lacunae</name>
    <dbReference type="NCBI Taxonomy" id="477680"/>
    <lineage>
        <taxon>Bacteria</taxon>
        <taxon>Pseudomonadati</taxon>
        <taxon>Bacteroidota</taxon>
        <taxon>Chitinophagia</taxon>
        <taxon>Chitinophagales</taxon>
        <taxon>Chitinophagaceae</taxon>
        <taxon>Filimonas</taxon>
    </lineage>
</organism>
<dbReference type="PANTHER" id="PTHR34299:SF1">
    <property type="entry name" value="DIACYLGLYCEROL KINASE"/>
    <property type="match status" value="1"/>
</dbReference>
<feature type="binding site" evidence="17">
    <location>
        <begin position="85"/>
        <end position="87"/>
    </location>
    <ligand>
        <name>ATP</name>
        <dbReference type="ChEBI" id="CHEBI:30616"/>
    </ligand>
</feature>
<sequence length="127" mass="14110">MATAFSWKARLKSFVYAAQGIRTFFASEHNAWLHLAATVAAITLGFYYDITPKEWICVAGCITLVIVAEMVNTCIEKIMNHLSPEHHENVKQIKDIAAGAVLVAAIFAAITGCILFIPYILHHYPFN</sequence>
<dbReference type="GO" id="GO:0046872">
    <property type="term" value="F:metal ion binding"/>
    <property type="evidence" value="ECO:0007669"/>
    <property type="project" value="UniProtKB-KW"/>
</dbReference>
<dbReference type="GO" id="GO:0005524">
    <property type="term" value="F:ATP binding"/>
    <property type="evidence" value="ECO:0007669"/>
    <property type="project" value="UniProtKB-KW"/>
</dbReference>
<evidence type="ECO:0000313" key="21">
    <source>
        <dbReference type="Proteomes" id="UP000186917"/>
    </source>
</evidence>
<feature type="binding site" evidence="17">
    <location>
        <position position="76"/>
    </location>
    <ligand>
        <name>ATP</name>
        <dbReference type="ChEBI" id="CHEBI:30616"/>
    </ligand>
</feature>
<keyword evidence="21" id="KW-1185">Reference proteome</keyword>
<feature type="transmembrane region" description="Helical" evidence="19">
    <location>
        <begin position="96"/>
        <end position="121"/>
    </location>
</feature>
<dbReference type="PANTHER" id="PTHR34299">
    <property type="entry name" value="DIACYLGLYCEROL KINASE"/>
    <property type="match status" value="1"/>
</dbReference>
<dbReference type="CDD" id="cd14265">
    <property type="entry name" value="UDPK_IM_like"/>
    <property type="match status" value="1"/>
</dbReference>
<name>A0A173MJM0_9BACT</name>
<evidence type="ECO:0000256" key="19">
    <source>
        <dbReference type="SAM" id="Phobius"/>
    </source>
</evidence>
<evidence type="ECO:0000256" key="2">
    <source>
        <dbReference type="ARBA" id="ARBA00005967"/>
    </source>
</evidence>
<keyword evidence="12 19" id="KW-0472">Membrane</keyword>
<evidence type="ECO:0000256" key="1">
    <source>
        <dbReference type="ARBA" id="ARBA00004651"/>
    </source>
</evidence>
<keyword evidence="7 17" id="KW-0547">Nucleotide-binding</keyword>
<keyword evidence="9 17" id="KW-0067">ATP-binding</keyword>
<feature type="binding site" evidence="17">
    <location>
        <position position="16"/>
    </location>
    <ligand>
        <name>ATP</name>
        <dbReference type="ChEBI" id="CHEBI:30616"/>
    </ligand>
</feature>
<keyword evidence="14" id="KW-1208">Phospholipid metabolism</keyword>
<evidence type="ECO:0000313" key="20">
    <source>
        <dbReference type="EMBL" id="SIT05371.1"/>
    </source>
</evidence>
<keyword evidence="10 19" id="KW-1133">Transmembrane helix</keyword>
<accession>A0A173MJM0</accession>
<dbReference type="GO" id="GO:0016301">
    <property type="term" value="F:kinase activity"/>
    <property type="evidence" value="ECO:0007669"/>
    <property type="project" value="UniProtKB-KW"/>
</dbReference>
<evidence type="ECO:0000256" key="17">
    <source>
        <dbReference type="PIRSR" id="PIRSR600829-3"/>
    </source>
</evidence>
<evidence type="ECO:0000256" key="4">
    <source>
        <dbReference type="ARBA" id="ARBA00022516"/>
    </source>
</evidence>
<feature type="transmembrane region" description="Helical" evidence="19">
    <location>
        <begin position="31"/>
        <end position="50"/>
    </location>
</feature>
<keyword evidence="11" id="KW-0443">Lipid metabolism</keyword>
<evidence type="ECO:0000256" key="14">
    <source>
        <dbReference type="ARBA" id="ARBA00023264"/>
    </source>
</evidence>
<feature type="binding site" evidence="17">
    <location>
        <begin position="94"/>
        <end position="95"/>
    </location>
    <ligand>
        <name>ATP</name>
        <dbReference type="ChEBI" id="CHEBI:30616"/>
    </ligand>
</feature>
<keyword evidence="18" id="KW-0479">Metal-binding</keyword>
<keyword evidence="6 19" id="KW-0812">Transmembrane</keyword>
<keyword evidence="5" id="KW-0808">Transferase</keyword>
<dbReference type="InterPro" id="IPR033717">
    <property type="entry name" value="UDPK"/>
</dbReference>
<evidence type="ECO:0000256" key="8">
    <source>
        <dbReference type="ARBA" id="ARBA00022777"/>
    </source>
</evidence>
<dbReference type="KEGG" id="fln:FLA_3864"/>
<evidence type="ECO:0000256" key="6">
    <source>
        <dbReference type="ARBA" id="ARBA00022692"/>
    </source>
</evidence>
<keyword evidence="18" id="KW-0460">Magnesium</keyword>
<feature type="binding site" evidence="16">
    <location>
        <position position="69"/>
    </location>
    <ligand>
        <name>substrate</name>
    </ligand>
</feature>
<proteinExistence type="inferred from homology"/>
<dbReference type="OrthoDB" id="1493837at2"/>
<keyword evidence="8 20" id="KW-0418">Kinase</keyword>
<feature type="active site" description="Proton acceptor" evidence="15">
    <location>
        <position position="69"/>
    </location>
</feature>
<dbReference type="RefSeq" id="WP_076378886.1">
    <property type="nucleotide sequence ID" value="NZ_AP017422.1"/>
</dbReference>
<keyword evidence="3" id="KW-1003">Cell membrane</keyword>
<evidence type="ECO:0000256" key="11">
    <source>
        <dbReference type="ARBA" id="ARBA00023098"/>
    </source>
</evidence>
<gene>
    <name evidence="20" type="ORF">SAMN05421788_103178</name>
</gene>
<dbReference type="GO" id="GO:0008654">
    <property type="term" value="P:phospholipid biosynthetic process"/>
    <property type="evidence" value="ECO:0007669"/>
    <property type="project" value="UniProtKB-KW"/>
</dbReference>
<dbReference type="STRING" id="477680.SAMN05421788_103178"/>
<comment type="cofactor">
    <cofactor evidence="18">
        <name>Mg(2+)</name>
        <dbReference type="ChEBI" id="CHEBI:18420"/>
    </cofactor>
    <text evidence="18">Mn(2+), Zn(2+), Cd(2+) and Co(2+) support activity to lesser extents.</text>
</comment>
<comment type="similarity">
    <text evidence="2">Belongs to the bacterial diacylglycerol kinase family.</text>
</comment>
<feature type="transmembrane region" description="Helical" evidence="19">
    <location>
        <begin position="56"/>
        <end position="75"/>
    </location>
</feature>
<evidence type="ECO:0000256" key="3">
    <source>
        <dbReference type="ARBA" id="ARBA00022475"/>
    </source>
</evidence>
<feature type="binding site" evidence="17">
    <location>
        <position position="28"/>
    </location>
    <ligand>
        <name>ATP</name>
        <dbReference type="ChEBI" id="CHEBI:30616"/>
    </ligand>
</feature>
<reference evidence="21" key="1">
    <citation type="submission" date="2017-01" db="EMBL/GenBank/DDBJ databases">
        <authorList>
            <person name="Varghese N."/>
            <person name="Submissions S."/>
        </authorList>
    </citation>
    <scope>NUCLEOTIDE SEQUENCE [LARGE SCALE GENOMIC DNA]</scope>
    <source>
        <strain evidence="21">DSM 21054</strain>
    </source>
</reference>
<evidence type="ECO:0000256" key="15">
    <source>
        <dbReference type="PIRSR" id="PIRSR600829-1"/>
    </source>
</evidence>
<evidence type="ECO:0000256" key="10">
    <source>
        <dbReference type="ARBA" id="ARBA00022989"/>
    </source>
</evidence>
<dbReference type="Proteomes" id="UP000186917">
    <property type="component" value="Unassembled WGS sequence"/>
</dbReference>
<evidence type="ECO:0000256" key="7">
    <source>
        <dbReference type="ARBA" id="ARBA00022741"/>
    </source>
</evidence>
<keyword evidence="13" id="KW-0594">Phospholipid biosynthesis</keyword>